<feature type="region of interest" description="Disordered" evidence="10">
    <location>
        <begin position="1"/>
        <end position="58"/>
    </location>
</feature>
<dbReference type="GO" id="GO:0046872">
    <property type="term" value="F:metal ion binding"/>
    <property type="evidence" value="ECO:0007669"/>
    <property type="project" value="UniProtKB-KW"/>
</dbReference>
<dbReference type="PANTHER" id="PTHR31221">
    <property type="entry name" value="WRKY TRANSCRIPTION FACTOR PROTEIN 1-RELATED"/>
    <property type="match status" value="1"/>
</dbReference>
<dbReference type="EMBL" id="BDDD01001253">
    <property type="protein sequence ID" value="GAV74588.1"/>
    <property type="molecule type" value="Genomic_DNA"/>
</dbReference>
<feature type="compositionally biased region" description="Polar residues" evidence="10">
    <location>
        <begin position="451"/>
        <end position="460"/>
    </location>
</feature>
<dbReference type="GO" id="GO:0005634">
    <property type="term" value="C:nucleus"/>
    <property type="evidence" value="ECO:0007669"/>
    <property type="project" value="UniProtKB-SubCell"/>
</dbReference>
<sequence length="460" mass="50377">MHMVSSGKGVSDEVASDLRERQSPSNKGHVLEQIPDTRIHAAHADKGGSTPSIIPKREPRELDTGVHSLQSDQQGCISSLTSEKSLLTPCTVVHTSQCGQERSTPPIVREKVLEDGYHWRKYGQKNVKGNEYIRSYYRCTHPNCQVKKQLERSHDGQITDTIYFGQHDHAKPPCNPPLAAGLIVSIVGEKPDEASVIVAEDKSTNTVYEGPHPIEPTDASPLTTIAASDDVKVAYAQSYRIRDEVENDDFPSSKRQKKDVSMLDVISNDKPSHEPRIVVQTISEVDIVNDGYRWRKYGQKLVKGNPNPRSYYRCSNPGCPVKKHVERASYDLKVVITTYEGQHDHSTPPTRTVTLNANNLNNSTTQNGESGSISLDSDGACLSMVVHTGSGPDNKPFKQLNAESISTSGGHDASASDMVVQCSSDRKSIELQNGKSCTAEESDDVGLDKVQASSVDQTSN</sequence>
<feature type="region of interest" description="Disordered" evidence="10">
    <location>
        <begin position="391"/>
        <end position="460"/>
    </location>
</feature>
<keyword evidence="7" id="KW-0804">Transcription</keyword>
<dbReference type="AlphaFoldDB" id="A0A1Q3C3C4"/>
<dbReference type="OrthoDB" id="1918969at2759"/>
<dbReference type="Pfam" id="PF03106">
    <property type="entry name" value="WRKY"/>
    <property type="match status" value="2"/>
</dbReference>
<comment type="similarity">
    <text evidence="9">Belongs to the WRKY group I family.</text>
</comment>
<evidence type="ECO:0000256" key="2">
    <source>
        <dbReference type="ARBA" id="ARBA00022723"/>
    </source>
</evidence>
<dbReference type="PANTHER" id="PTHR31221:SF125">
    <property type="entry name" value="WRKY TRANSCRIPTION FACTOR 1"/>
    <property type="match status" value="1"/>
</dbReference>
<evidence type="ECO:0000256" key="4">
    <source>
        <dbReference type="ARBA" id="ARBA00022833"/>
    </source>
</evidence>
<evidence type="ECO:0000259" key="11">
    <source>
        <dbReference type="PROSITE" id="PS50811"/>
    </source>
</evidence>
<keyword evidence="13" id="KW-1185">Reference proteome</keyword>
<dbReference type="GO" id="GO:0043565">
    <property type="term" value="F:sequence-specific DNA binding"/>
    <property type="evidence" value="ECO:0007669"/>
    <property type="project" value="InterPro"/>
</dbReference>
<feature type="compositionally biased region" description="Basic and acidic residues" evidence="10">
    <location>
        <begin position="35"/>
        <end position="46"/>
    </location>
</feature>
<dbReference type="Proteomes" id="UP000187406">
    <property type="component" value="Unassembled WGS sequence"/>
</dbReference>
<reference evidence="13" key="1">
    <citation type="submission" date="2016-04" db="EMBL/GenBank/DDBJ databases">
        <title>Cephalotus genome sequencing.</title>
        <authorList>
            <person name="Fukushima K."/>
            <person name="Hasebe M."/>
            <person name="Fang X."/>
        </authorList>
    </citation>
    <scope>NUCLEOTIDE SEQUENCE [LARGE SCALE GENOMIC DNA]</scope>
    <source>
        <strain evidence="13">cv. St1</strain>
    </source>
</reference>
<evidence type="ECO:0000256" key="10">
    <source>
        <dbReference type="SAM" id="MobiDB-lite"/>
    </source>
</evidence>
<evidence type="ECO:0000313" key="12">
    <source>
        <dbReference type="EMBL" id="GAV74588.1"/>
    </source>
</evidence>
<comment type="caution">
    <text evidence="12">The sequence shown here is derived from an EMBL/GenBank/DDBJ whole genome shotgun (WGS) entry which is preliminary data.</text>
</comment>
<name>A0A1Q3C3C4_CEPFO</name>
<dbReference type="FunCoup" id="A0A1Q3C3C4">
    <property type="interactions" value="912"/>
</dbReference>
<dbReference type="InterPro" id="IPR036576">
    <property type="entry name" value="WRKY_dom_sf"/>
</dbReference>
<keyword evidence="2" id="KW-0479">Metal-binding</keyword>
<keyword evidence="5" id="KW-0805">Transcription regulation</keyword>
<keyword evidence="3" id="KW-0677">Repeat</keyword>
<keyword evidence="4" id="KW-0862">Zinc</keyword>
<dbReference type="STRING" id="3775.A0A1Q3C3C4"/>
<dbReference type="FunFam" id="2.20.25.80:FF:000003">
    <property type="entry name" value="WRKY transcription factor 57"/>
    <property type="match status" value="1"/>
</dbReference>
<keyword evidence="6" id="KW-0238">DNA-binding</keyword>
<evidence type="ECO:0000256" key="6">
    <source>
        <dbReference type="ARBA" id="ARBA00023125"/>
    </source>
</evidence>
<evidence type="ECO:0000256" key="5">
    <source>
        <dbReference type="ARBA" id="ARBA00023015"/>
    </source>
</evidence>
<protein>
    <submittedName>
        <fullName evidence="12">WRKY domain-containing protein</fullName>
    </submittedName>
</protein>
<evidence type="ECO:0000256" key="8">
    <source>
        <dbReference type="ARBA" id="ARBA00023242"/>
    </source>
</evidence>
<feature type="region of interest" description="Disordered" evidence="10">
    <location>
        <begin position="246"/>
        <end position="269"/>
    </location>
</feature>
<dbReference type="PROSITE" id="PS50811">
    <property type="entry name" value="WRKY"/>
    <property type="match status" value="2"/>
</dbReference>
<feature type="domain" description="WRKY" evidence="11">
    <location>
        <begin position="108"/>
        <end position="172"/>
    </location>
</feature>
<dbReference type="Gene3D" id="2.20.25.80">
    <property type="entry name" value="WRKY domain"/>
    <property type="match status" value="2"/>
</dbReference>
<evidence type="ECO:0000313" key="13">
    <source>
        <dbReference type="Proteomes" id="UP000187406"/>
    </source>
</evidence>
<dbReference type="GO" id="GO:0003700">
    <property type="term" value="F:DNA-binding transcription factor activity"/>
    <property type="evidence" value="ECO:0007669"/>
    <property type="project" value="InterPro"/>
</dbReference>
<dbReference type="InterPro" id="IPR044810">
    <property type="entry name" value="WRKY_plant"/>
</dbReference>
<feature type="domain" description="WRKY" evidence="11">
    <location>
        <begin position="283"/>
        <end position="348"/>
    </location>
</feature>
<dbReference type="FunFam" id="2.20.25.80:FF:000006">
    <property type="entry name" value="WRKY transcription factor"/>
    <property type="match status" value="1"/>
</dbReference>
<evidence type="ECO:0000256" key="9">
    <source>
        <dbReference type="ARBA" id="ARBA00061157"/>
    </source>
</evidence>
<gene>
    <name evidence="12" type="ORF">CFOL_v3_18068</name>
</gene>
<evidence type="ECO:0000256" key="1">
    <source>
        <dbReference type="ARBA" id="ARBA00004123"/>
    </source>
</evidence>
<dbReference type="SUPFAM" id="SSF118290">
    <property type="entry name" value="WRKY DNA-binding domain"/>
    <property type="match status" value="2"/>
</dbReference>
<keyword evidence="8" id="KW-0539">Nucleus</keyword>
<dbReference type="InParanoid" id="A0A1Q3C3C4"/>
<dbReference type="SMART" id="SM00774">
    <property type="entry name" value="WRKY"/>
    <property type="match status" value="2"/>
</dbReference>
<evidence type="ECO:0000256" key="7">
    <source>
        <dbReference type="ARBA" id="ARBA00023163"/>
    </source>
</evidence>
<organism evidence="12 13">
    <name type="scientific">Cephalotus follicularis</name>
    <name type="common">Albany pitcher plant</name>
    <dbReference type="NCBI Taxonomy" id="3775"/>
    <lineage>
        <taxon>Eukaryota</taxon>
        <taxon>Viridiplantae</taxon>
        <taxon>Streptophyta</taxon>
        <taxon>Embryophyta</taxon>
        <taxon>Tracheophyta</taxon>
        <taxon>Spermatophyta</taxon>
        <taxon>Magnoliopsida</taxon>
        <taxon>eudicotyledons</taxon>
        <taxon>Gunneridae</taxon>
        <taxon>Pentapetalae</taxon>
        <taxon>rosids</taxon>
        <taxon>fabids</taxon>
        <taxon>Oxalidales</taxon>
        <taxon>Cephalotaceae</taxon>
        <taxon>Cephalotus</taxon>
    </lineage>
</organism>
<evidence type="ECO:0000256" key="3">
    <source>
        <dbReference type="ARBA" id="ARBA00022737"/>
    </source>
</evidence>
<comment type="subcellular location">
    <subcellularLocation>
        <location evidence="1">Nucleus</location>
    </subcellularLocation>
</comment>
<proteinExistence type="inferred from homology"/>
<accession>A0A1Q3C3C4</accession>
<dbReference type="InterPro" id="IPR003657">
    <property type="entry name" value="WRKY_dom"/>
</dbReference>